<keyword evidence="8" id="KW-1185">Reference proteome</keyword>
<dbReference type="Pfam" id="PF00155">
    <property type="entry name" value="Aminotran_1_2"/>
    <property type="match status" value="1"/>
</dbReference>
<dbReference type="CDD" id="cd07377">
    <property type="entry name" value="WHTH_GntR"/>
    <property type="match status" value="1"/>
</dbReference>
<accession>A0ABN7Y743</accession>
<evidence type="ECO:0000256" key="1">
    <source>
        <dbReference type="ARBA" id="ARBA00005384"/>
    </source>
</evidence>
<comment type="caution">
    <text evidence="7">The sequence shown here is derived from an EMBL/GenBank/DDBJ whole genome shotgun (WGS) entry which is preliminary data.</text>
</comment>
<dbReference type="InterPro" id="IPR004839">
    <property type="entry name" value="Aminotransferase_I/II_large"/>
</dbReference>
<dbReference type="CDD" id="cd00609">
    <property type="entry name" value="AAT_like"/>
    <property type="match status" value="1"/>
</dbReference>
<dbReference type="EMBL" id="CAJZAH010000001">
    <property type="protein sequence ID" value="CAG9168236.1"/>
    <property type="molecule type" value="Genomic_DNA"/>
</dbReference>
<dbReference type="RefSeq" id="WP_224040059.1">
    <property type="nucleotide sequence ID" value="NZ_CAJZAH010000001.1"/>
</dbReference>
<feature type="domain" description="HTH gntR-type" evidence="6">
    <location>
        <begin position="14"/>
        <end position="82"/>
    </location>
</feature>
<dbReference type="InterPro" id="IPR015421">
    <property type="entry name" value="PyrdxlP-dep_Trfase_major"/>
</dbReference>
<reference evidence="7 8" key="1">
    <citation type="submission" date="2021-08" db="EMBL/GenBank/DDBJ databases">
        <authorList>
            <person name="Peeters C."/>
        </authorList>
    </citation>
    <scope>NUCLEOTIDE SEQUENCE [LARGE SCALE GENOMIC DNA]</scope>
    <source>
        <strain evidence="7 8">LMG 21510</strain>
    </source>
</reference>
<organism evidence="7 8">
    <name type="scientific">Cupriavidus respiraculi</name>
    <dbReference type="NCBI Taxonomy" id="195930"/>
    <lineage>
        <taxon>Bacteria</taxon>
        <taxon>Pseudomonadati</taxon>
        <taxon>Pseudomonadota</taxon>
        <taxon>Betaproteobacteria</taxon>
        <taxon>Burkholderiales</taxon>
        <taxon>Burkholderiaceae</taxon>
        <taxon>Cupriavidus</taxon>
    </lineage>
</organism>
<evidence type="ECO:0000256" key="3">
    <source>
        <dbReference type="ARBA" id="ARBA00023015"/>
    </source>
</evidence>
<keyword evidence="2" id="KW-0663">Pyridoxal phosphate</keyword>
<sequence length="489" mass="52374">MTANLLRLEPRAPTPLHEQVYQRFKALIGQGRLAPGQRVPSLRVLAGELGVARGTVEVGYDRLIGEGYLVARGPAGTFVADGVAGAGMRRAKAPAADALPAVAPALDSLGESDDGAIRPLQLGVPAVDVFPRKLWARLVARQARLPGSLAKPPSAGHAALREALSAYLHRSRGIDAAPAQVFVVPGYTAALGLAADALLSPRDRAWVECPGYPPTTQVLSRLGHRVRPIPVDEEGIDVAWGRRRFADARLAVVTPSHQSPTGVSLTLARRAALLDWAGERGAWILEDDYDGEYRYRGHPLPALKSLDRLDRVIYGGTLSKVLYPGLRLSYVVVPQSQVGAFEAASRRALHGGCPELLQAVAAEFIEQGHFARHIKRMRALYAKRRALLAAAFAPYAPLGLTVQLREGGMHLLVALRDDMDDVALVRRAREAGFGLQALTDWRQGADGPRGLMVGFTNVATAGQAQDVVRRLMAALGLPAPRSGRRGPAP</sequence>
<dbReference type="InterPro" id="IPR036390">
    <property type="entry name" value="WH_DNA-bd_sf"/>
</dbReference>
<dbReference type="PROSITE" id="PS50949">
    <property type="entry name" value="HTH_GNTR"/>
    <property type="match status" value="1"/>
</dbReference>
<dbReference type="PANTHER" id="PTHR46577">
    <property type="entry name" value="HTH-TYPE TRANSCRIPTIONAL REGULATORY PROTEIN GABR"/>
    <property type="match status" value="1"/>
</dbReference>
<dbReference type="SUPFAM" id="SSF53383">
    <property type="entry name" value="PLP-dependent transferases"/>
    <property type="match status" value="1"/>
</dbReference>
<gene>
    <name evidence="7" type="primary">gabR_2</name>
    <name evidence="7" type="ORF">LMG21510_01005</name>
</gene>
<evidence type="ECO:0000256" key="5">
    <source>
        <dbReference type="ARBA" id="ARBA00023163"/>
    </source>
</evidence>
<dbReference type="SUPFAM" id="SSF46785">
    <property type="entry name" value="Winged helix' DNA-binding domain"/>
    <property type="match status" value="1"/>
</dbReference>
<keyword evidence="3" id="KW-0805">Transcription regulation</keyword>
<dbReference type="InterPro" id="IPR015424">
    <property type="entry name" value="PyrdxlP-dep_Trfase"/>
</dbReference>
<evidence type="ECO:0000313" key="8">
    <source>
        <dbReference type="Proteomes" id="UP000721236"/>
    </source>
</evidence>
<evidence type="ECO:0000256" key="4">
    <source>
        <dbReference type="ARBA" id="ARBA00023125"/>
    </source>
</evidence>
<dbReference type="PANTHER" id="PTHR46577:SF1">
    <property type="entry name" value="HTH-TYPE TRANSCRIPTIONAL REGULATORY PROTEIN GABR"/>
    <property type="match status" value="1"/>
</dbReference>
<dbReference type="Gene3D" id="1.10.10.10">
    <property type="entry name" value="Winged helix-like DNA-binding domain superfamily/Winged helix DNA-binding domain"/>
    <property type="match status" value="1"/>
</dbReference>
<keyword evidence="4" id="KW-0238">DNA-binding</keyword>
<keyword evidence="5" id="KW-0804">Transcription</keyword>
<name>A0ABN7Y743_9BURK</name>
<comment type="similarity">
    <text evidence="1">In the C-terminal section; belongs to the class-I pyridoxal-phosphate-dependent aminotransferase family.</text>
</comment>
<protein>
    <submittedName>
        <fullName evidence="7">HTH-type transcriptional regulatory protein GabR</fullName>
    </submittedName>
</protein>
<dbReference type="InterPro" id="IPR051446">
    <property type="entry name" value="HTH_trans_reg/aminotransferase"/>
</dbReference>
<evidence type="ECO:0000259" key="6">
    <source>
        <dbReference type="PROSITE" id="PS50949"/>
    </source>
</evidence>
<dbReference type="Gene3D" id="3.40.640.10">
    <property type="entry name" value="Type I PLP-dependent aspartate aminotransferase-like (Major domain)"/>
    <property type="match status" value="1"/>
</dbReference>
<dbReference type="SMART" id="SM00345">
    <property type="entry name" value="HTH_GNTR"/>
    <property type="match status" value="1"/>
</dbReference>
<dbReference type="InterPro" id="IPR000524">
    <property type="entry name" value="Tscrpt_reg_HTH_GntR"/>
</dbReference>
<evidence type="ECO:0000313" key="7">
    <source>
        <dbReference type="EMBL" id="CAG9168236.1"/>
    </source>
</evidence>
<dbReference type="Proteomes" id="UP000721236">
    <property type="component" value="Unassembled WGS sequence"/>
</dbReference>
<proteinExistence type="inferred from homology"/>
<dbReference type="InterPro" id="IPR036388">
    <property type="entry name" value="WH-like_DNA-bd_sf"/>
</dbReference>
<evidence type="ECO:0000256" key="2">
    <source>
        <dbReference type="ARBA" id="ARBA00022898"/>
    </source>
</evidence>
<dbReference type="Pfam" id="PF00392">
    <property type="entry name" value="GntR"/>
    <property type="match status" value="1"/>
</dbReference>